<protein>
    <recommendedName>
        <fullName evidence="4">Cadherin repeat domain-containing protein</fullName>
    </recommendedName>
</protein>
<dbReference type="Gene3D" id="2.60.40.60">
    <property type="entry name" value="Cadherins"/>
    <property type="match status" value="1"/>
</dbReference>
<keyword evidence="3" id="KW-1185">Reference proteome</keyword>
<evidence type="ECO:0008006" key="4">
    <source>
        <dbReference type="Google" id="ProtNLM"/>
    </source>
</evidence>
<evidence type="ECO:0000313" key="2">
    <source>
        <dbReference type="EMBL" id="BDC99180.1"/>
    </source>
</evidence>
<reference evidence="2 3" key="1">
    <citation type="submission" date="2021-12" db="EMBL/GenBank/DDBJ databases">
        <title>Genome sequencing of bacteria with rrn-lacking chromosome and rrn-plasmid.</title>
        <authorList>
            <person name="Anda M."/>
            <person name="Iwasaki W."/>
        </authorList>
    </citation>
    <scope>NUCLEOTIDE SEQUENCE [LARGE SCALE GENOMIC DNA]</scope>
    <source>
        <strain evidence="2 3">NBRC 101262</strain>
    </source>
</reference>
<accession>A0ABN6L836</accession>
<dbReference type="Proteomes" id="UP001354989">
    <property type="component" value="Chromosome"/>
</dbReference>
<evidence type="ECO:0000313" key="3">
    <source>
        <dbReference type="Proteomes" id="UP001354989"/>
    </source>
</evidence>
<feature type="chain" id="PRO_5045827215" description="Cadherin repeat domain-containing protein" evidence="1">
    <location>
        <begin position="22"/>
        <end position="269"/>
    </location>
</feature>
<dbReference type="PROSITE" id="PS51257">
    <property type="entry name" value="PROKAR_LIPOPROTEIN"/>
    <property type="match status" value="1"/>
</dbReference>
<organism evidence="2 3">
    <name type="scientific">Persicobacter psychrovividus</name>
    <dbReference type="NCBI Taxonomy" id="387638"/>
    <lineage>
        <taxon>Bacteria</taxon>
        <taxon>Pseudomonadati</taxon>
        <taxon>Bacteroidota</taxon>
        <taxon>Cytophagia</taxon>
        <taxon>Cytophagales</taxon>
        <taxon>Persicobacteraceae</taxon>
        <taxon>Persicobacter</taxon>
    </lineage>
</organism>
<evidence type="ECO:0000256" key="1">
    <source>
        <dbReference type="SAM" id="SignalP"/>
    </source>
</evidence>
<name>A0ABN6L836_9BACT</name>
<keyword evidence="1" id="KW-0732">Signal</keyword>
<feature type="signal peptide" evidence="1">
    <location>
        <begin position="1"/>
        <end position="21"/>
    </location>
</feature>
<proteinExistence type="predicted"/>
<sequence length="269" mass="28753">MTEMKASLLLLLMTISLMTFSCGSSDDDTPSSGPVITAQDFTATIEEMPMNGQKIGDIDASTSSGLITYLLIDQSLDTAMEVNASTGEVTVFDSTLFDAQANPKITGQVALLNGLARETISVEVTVTEKEEDEPTAKVWDGAELTFEKAEVADENLPANQDSLTANVIITRGVGGGQIYNIAQEASANKVDSPVGTTWAIGELADYETLSFGKFRATVGDPKNVVGKKLVLHLIEDDIYLQVTFTKWSQGRSGGFAYTRSTPAQQVAAY</sequence>
<dbReference type="EMBL" id="AP025292">
    <property type="protein sequence ID" value="BDC99180.1"/>
    <property type="molecule type" value="Genomic_DNA"/>
</dbReference>
<gene>
    <name evidence="2" type="ORF">PEPS_14610</name>
</gene>